<comment type="caution">
    <text evidence="6">The sequence shown here is derived from an EMBL/GenBank/DDBJ whole genome shotgun (WGS) entry which is preliminary data.</text>
</comment>
<reference evidence="6" key="1">
    <citation type="submission" date="2020-10" db="EMBL/GenBank/DDBJ databases">
        <authorList>
            <person name="Han B."/>
            <person name="Lu T."/>
            <person name="Zhao Q."/>
            <person name="Huang X."/>
            <person name="Zhao Y."/>
        </authorList>
    </citation>
    <scope>NUCLEOTIDE SEQUENCE</scope>
</reference>
<dbReference type="OrthoDB" id="696543at2759"/>
<evidence type="ECO:0000256" key="4">
    <source>
        <dbReference type="SAM" id="MobiDB-lite"/>
    </source>
</evidence>
<dbReference type="InterPro" id="IPR016159">
    <property type="entry name" value="Cullin_repeat-like_dom_sf"/>
</dbReference>
<dbReference type="InterPro" id="IPR046364">
    <property type="entry name" value="Exo70_C"/>
</dbReference>
<dbReference type="PANTHER" id="PTHR12542">
    <property type="entry name" value="EXOCYST COMPLEX PROTEIN EXO70"/>
    <property type="match status" value="1"/>
</dbReference>
<keyword evidence="3" id="KW-0268">Exocytosis</keyword>
<feature type="compositionally biased region" description="Basic and acidic residues" evidence="4">
    <location>
        <begin position="1"/>
        <end position="10"/>
    </location>
</feature>
<accession>A0A811S1T6</accession>
<evidence type="ECO:0000313" key="7">
    <source>
        <dbReference type="Proteomes" id="UP000604825"/>
    </source>
</evidence>
<dbReference type="PANTHER" id="PTHR12542:SF137">
    <property type="entry name" value="EXOCYST SUBUNIT EXO70 FAMILY PROTEIN"/>
    <property type="match status" value="1"/>
</dbReference>
<keyword evidence="3" id="KW-0653">Protein transport</keyword>
<dbReference type="GO" id="GO:0006887">
    <property type="term" value="P:exocytosis"/>
    <property type="evidence" value="ECO:0007669"/>
    <property type="project" value="UniProtKB-KW"/>
</dbReference>
<protein>
    <recommendedName>
        <fullName evidence="3">Exocyst subunit Exo70 family protein</fullName>
    </recommendedName>
</protein>
<comment type="function">
    <text evidence="3">Component of the exocyst complex.</text>
</comment>
<sequence>MEVKSRDGGREQTGSSSSSGTIVSTTYCCTSSGSGSHLSSSSMDAAARHPSFLLLDKDDNVSWGETQEAKMQHIRSLVQEFVAASSSVNCSVRGSDMGAPVVERWLTELGVGWVLHLPSSASACELEHTSDVARTSWIQALREIVDTVGLTESLFPDDGLVDLDMDMPSIFEEQEEEEEEGEEEAEAVSSVPDGQFQFARFIQETMLKMLSFVDVIVAMAIDPNGNNGVSALYQMLNVLLPVRGALSEALSEMGEVSFLPAPPSREVERLLRAKNGNARDAIWSTMERIRTLILLEGIQTPHGTSDIHRVTRSVMGYINFLLNNYSTLHPIVSETAGLVKRVHQNGGQQHLDILAMEIASCLEEELAKISESFPDQALLSKVERYMERYLQVSWAPLLTCLFDPTPLCLFGYSLALPKFESELQKTYTTQKLWKVPDPELRTRLRTAIIDKIIPVYTKYVEDNKTPRPLLSFLVLPTPEPKSPRSASSAIAPHHQAPDPHSPPPDLRLDGSQSATHSSSIGLEDPEANQRPPASASQGAPQELNPIPASPTEVNHELQERAWALLPDLARDLSKLKDQRPCSDAEARENRRRGLGSLCTAGRTRVGLFAGLGTNKRPWKWNLALQLYVELDREKIEDGGEQIKHIKSLIQQFFGAPSASHHSIIGGDVSALERWFTELDVAWVLHLDDGVGAPPNARVWIRSLDVIIETFRYTARRSFRNLAPSL</sequence>
<dbReference type="Gene3D" id="1.20.1280.170">
    <property type="entry name" value="Exocyst complex component Exo70"/>
    <property type="match status" value="2"/>
</dbReference>
<evidence type="ECO:0000259" key="5">
    <source>
        <dbReference type="Pfam" id="PF03081"/>
    </source>
</evidence>
<keyword evidence="7" id="KW-1185">Reference proteome</keyword>
<dbReference type="SUPFAM" id="SSF74788">
    <property type="entry name" value="Cullin repeat-like"/>
    <property type="match status" value="1"/>
</dbReference>
<dbReference type="AlphaFoldDB" id="A0A811S1T6"/>
<dbReference type="GO" id="GO:0005546">
    <property type="term" value="F:phosphatidylinositol-4,5-bisphosphate binding"/>
    <property type="evidence" value="ECO:0007669"/>
    <property type="project" value="InterPro"/>
</dbReference>
<proteinExistence type="inferred from homology"/>
<gene>
    <name evidence="6" type="ORF">NCGR_LOCUS59419</name>
</gene>
<feature type="domain" description="Exocyst complex subunit Exo70 C-terminal" evidence="5">
    <location>
        <begin position="193"/>
        <end position="378"/>
    </location>
</feature>
<feature type="domain" description="Exocyst complex subunit Exo70 C-terminal" evidence="5">
    <location>
        <begin position="380"/>
        <end position="463"/>
    </location>
</feature>
<dbReference type="Proteomes" id="UP000604825">
    <property type="component" value="Unassembled WGS sequence"/>
</dbReference>
<feature type="region of interest" description="Disordered" evidence="4">
    <location>
        <begin position="1"/>
        <end position="21"/>
    </location>
</feature>
<evidence type="ECO:0000256" key="2">
    <source>
        <dbReference type="ARBA" id="ARBA00022448"/>
    </source>
</evidence>
<feature type="region of interest" description="Disordered" evidence="4">
    <location>
        <begin position="481"/>
        <end position="553"/>
    </location>
</feature>
<evidence type="ECO:0000256" key="1">
    <source>
        <dbReference type="ARBA" id="ARBA00006756"/>
    </source>
</evidence>
<comment type="similarity">
    <text evidence="1 3">Belongs to the EXO70 family.</text>
</comment>
<dbReference type="Pfam" id="PF03081">
    <property type="entry name" value="Exo70_C"/>
    <property type="match status" value="2"/>
</dbReference>
<feature type="compositionally biased region" description="Polar residues" evidence="4">
    <location>
        <begin position="510"/>
        <end position="520"/>
    </location>
</feature>
<evidence type="ECO:0000313" key="6">
    <source>
        <dbReference type="EMBL" id="CAD6335321.1"/>
    </source>
</evidence>
<organism evidence="6 7">
    <name type="scientific">Miscanthus lutarioriparius</name>
    <dbReference type="NCBI Taxonomy" id="422564"/>
    <lineage>
        <taxon>Eukaryota</taxon>
        <taxon>Viridiplantae</taxon>
        <taxon>Streptophyta</taxon>
        <taxon>Embryophyta</taxon>
        <taxon>Tracheophyta</taxon>
        <taxon>Spermatophyta</taxon>
        <taxon>Magnoliopsida</taxon>
        <taxon>Liliopsida</taxon>
        <taxon>Poales</taxon>
        <taxon>Poaceae</taxon>
        <taxon>PACMAD clade</taxon>
        <taxon>Panicoideae</taxon>
        <taxon>Andropogonodae</taxon>
        <taxon>Andropogoneae</taxon>
        <taxon>Saccharinae</taxon>
        <taxon>Miscanthus</taxon>
    </lineage>
</organism>
<dbReference type="GO" id="GO:0015031">
    <property type="term" value="P:protein transport"/>
    <property type="evidence" value="ECO:0007669"/>
    <property type="project" value="UniProtKB-KW"/>
</dbReference>
<name>A0A811S1T6_9POAL</name>
<feature type="compositionally biased region" description="Low complexity" evidence="4">
    <location>
        <begin position="12"/>
        <end position="21"/>
    </location>
</feature>
<evidence type="ECO:0000256" key="3">
    <source>
        <dbReference type="RuleBase" id="RU365026"/>
    </source>
</evidence>
<dbReference type="InterPro" id="IPR004140">
    <property type="entry name" value="Exo70"/>
</dbReference>
<keyword evidence="2 3" id="KW-0813">Transport</keyword>
<dbReference type="GO" id="GO:0000145">
    <property type="term" value="C:exocyst"/>
    <property type="evidence" value="ECO:0007669"/>
    <property type="project" value="InterPro"/>
</dbReference>
<dbReference type="EMBL" id="CAJGYO010000018">
    <property type="protein sequence ID" value="CAD6335321.1"/>
    <property type="molecule type" value="Genomic_DNA"/>
</dbReference>